<dbReference type="PANTHER" id="PTHR30545:SF2">
    <property type="entry name" value="SUGAR FERMENTATION STIMULATION PROTEIN A"/>
    <property type="match status" value="1"/>
</dbReference>
<evidence type="ECO:0000259" key="3">
    <source>
        <dbReference type="Pfam" id="PF17746"/>
    </source>
</evidence>
<dbReference type="Proteomes" id="UP000070163">
    <property type="component" value="Unassembled WGS sequence"/>
</dbReference>
<feature type="domain" description="SfsA N-terminal OB" evidence="3">
    <location>
        <begin position="17"/>
        <end position="86"/>
    </location>
</feature>
<dbReference type="CDD" id="cd22357">
    <property type="entry name" value="SfsA-like"/>
    <property type="match status" value="1"/>
</dbReference>
<keyword evidence="5" id="KW-1185">Reference proteome</keyword>
<dbReference type="InterPro" id="IPR040452">
    <property type="entry name" value="SfsA_C"/>
</dbReference>
<evidence type="ECO:0000313" key="5">
    <source>
        <dbReference type="Proteomes" id="UP000070163"/>
    </source>
</evidence>
<dbReference type="GO" id="GO:0003677">
    <property type="term" value="F:DNA binding"/>
    <property type="evidence" value="ECO:0007669"/>
    <property type="project" value="InterPro"/>
</dbReference>
<comment type="caution">
    <text evidence="4">The sequence shown here is derived from an EMBL/GenBank/DDBJ whole genome shotgun (WGS) entry which is preliminary data.</text>
</comment>
<evidence type="ECO:0000259" key="2">
    <source>
        <dbReference type="Pfam" id="PF03749"/>
    </source>
</evidence>
<accession>A0A133UA76</accession>
<dbReference type="PANTHER" id="PTHR30545">
    <property type="entry name" value="SUGAR FERMENTATION STIMULATION PROTEIN A"/>
    <property type="match status" value="1"/>
</dbReference>
<proteinExistence type="inferred from homology"/>
<protein>
    <recommendedName>
        <fullName evidence="1">Sugar fermentation stimulation protein homolog</fullName>
    </recommendedName>
</protein>
<sequence length="236" mass="27061">MMEPILKVETDARGKFVERKNRFLGVVDIEAPFESENEEVHIRDPGRLNEILYKGNTVILKRAENEGRKTNWDLIAGKVDDNWIFVNSGYYRKISEIVFDHDRISPYKDIDSIIPEKRLGESVIDFLLKQGEDRTWIEIKGCTLAKEGVALFPDAPTARGKRHIEELRKAMKRGDSAGLIILVFRPGAECFASNENTDPEFADAFKGAYEEGLEVHPFKFKFEEETLYYLGKIPVC</sequence>
<dbReference type="InterPro" id="IPR005224">
    <property type="entry name" value="SfsA"/>
</dbReference>
<gene>
    <name evidence="1" type="primary">sfsA</name>
    <name evidence="4" type="ORF">AKJ57_02455</name>
</gene>
<dbReference type="Gene3D" id="3.40.1350.60">
    <property type="match status" value="1"/>
</dbReference>
<name>A0A133UA76_9EURY</name>
<dbReference type="Gene3D" id="2.40.50.580">
    <property type="match status" value="1"/>
</dbReference>
<dbReference type="Pfam" id="PF03749">
    <property type="entry name" value="SfsA"/>
    <property type="match status" value="1"/>
</dbReference>
<comment type="similarity">
    <text evidence="1">Belongs to the SfsA family.</text>
</comment>
<feature type="domain" description="Sugar fermentation stimulation protein C-terminal" evidence="2">
    <location>
        <begin position="94"/>
        <end position="225"/>
    </location>
</feature>
<dbReference type="EMBL" id="LHXJ01000021">
    <property type="protein sequence ID" value="KXA91102.1"/>
    <property type="molecule type" value="Genomic_DNA"/>
</dbReference>
<reference evidence="4 5" key="1">
    <citation type="journal article" date="2016" name="Sci. Rep.">
        <title>Metabolic traits of an uncultured archaeal lineage -MSBL1- from brine pools of the Red Sea.</title>
        <authorList>
            <person name="Mwirichia R."/>
            <person name="Alam I."/>
            <person name="Rashid M."/>
            <person name="Vinu M."/>
            <person name="Ba-Alawi W."/>
            <person name="Anthony Kamau A."/>
            <person name="Kamanda Ngugi D."/>
            <person name="Goker M."/>
            <person name="Klenk H.P."/>
            <person name="Bajic V."/>
            <person name="Stingl U."/>
        </authorList>
    </citation>
    <scope>NUCLEOTIDE SEQUENCE [LARGE SCALE GENOMIC DNA]</scope>
    <source>
        <strain evidence="4">SCGC-AAA259A05</strain>
    </source>
</reference>
<evidence type="ECO:0000256" key="1">
    <source>
        <dbReference type="HAMAP-Rule" id="MF_00095"/>
    </source>
</evidence>
<dbReference type="HAMAP" id="MF_00095">
    <property type="entry name" value="SfsA"/>
    <property type="match status" value="1"/>
</dbReference>
<dbReference type="Pfam" id="PF17746">
    <property type="entry name" value="SfsA_N"/>
    <property type="match status" value="1"/>
</dbReference>
<dbReference type="InterPro" id="IPR041465">
    <property type="entry name" value="SfsA_N"/>
</dbReference>
<dbReference type="AlphaFoldDB" id="A0A133UA76"/>
<dbReference type="NCBIfam" id="TIGR00230">
    <property type="entry name" value="sfsA"/>
    <property type="match status" value="1"/>
</dbReference>
<organism evidence="4 5">
    <name type="scientific">candidate division MSBL1 archaeon SCGC-AAA259A05</name>
    <dbReference type="NCBI Taxonomy" id="1698259"/>
    <lineage>
        <taxon>Archaea</taxon>
        <taxon>Methanobacteriati</taxon>
        <taxon>Methanobacteriota</taxon>
        <taxon>candidate division MSBL1</taxon>
    </lineage>
</organism>
<evidence type="ECO:0000313" key="4">
    <source>
        <dbReference type="EMBL" id="KXA91102.1"/>
    </source>
</evidence>
<dbReference type="PATRIC" id="fig|1698259.3.peg.613"/>